<protein>
    <submittedName>
        <fullName evidence="1">Uncharacterized protein</fullName>
    </submittedName>
</protein>
<sequence>MLTLRPMTLATESGAANKYSNFSLILKFHCNFKIIWDSFVVSPTAQLAFAAKLR</sequence>
<accession>A0A4R7LM07</accession>
<dbReference type="EMBL" id="SOBH01000001">
    <property type="protein sequence ID" value="TDT77008.1"/>
    <property type="molecule type" value="Genomic_DNA"/>
</dbReference>
<proteinExistence type="predicted"/>
<organism evidence="1 2">
    <name type="scientific">Litoreibacter halocynthiae</name>
    <dbReference type="NCBI Taxonomy" id="1242689"/>
    <lineage>
        <taxon>Bacteria</taxon>
        <taxon>Pseudomonadati</taxon>
        <taxon>Pseudomonadota</taxon>
        <taxon>Alphaproteobacteria</taxon>
        <taxon>Rhodobacterales</taxon>
        <taxon>Roseobacteraceae</taxon>
        <taxon>Litoreibacter</taxon>
    </lineage>
</organism>
<evidence type="ECO:0000313" key="1">
    <source>
        <dbReference type="EMBL" id="TDT77008.1"/>
    </source>
</evidence>
<dbReference type="AlphaFoldDB" id="A0A4R7LM07"/>
<dbReference type="Proteomes" id="UP000294563">
    <property type="component" value="Unassembled WGS sequence"/>
</dbReference>
<gene>
    <name evidence="1" type="ORF">BDE40_0282</name>
</gene>
<keyword evidence="2" id="KW-1185">Reference proteome</keyword>
<reference evidence="1 2" key="1">
    <citation type="submission" date="2019-03" db="EMBL/GenBank/DDBJ databases">
        <title>Genomic Encyclopedia of Archaeal and Bacterial Type Strains, Phase II (KMG-II): from individual species to whole genera.</title>
        <authorList>
            <person name="Goeker M."/>
        </authorList>
    </citation>
    <scope>NUCLEOTIDE SEQUENCE [LARGE SCALE GENOMIC DNA]</scope>
    <source>
        <strain evidence="1 2">DSM 29467</strain>
    </source>
</reference>
<name>A0A4R7LM07_9RHOB</name>
<comment type="caution">
    <text evidence="1">The sequence shown here is derived from an EMBL/GenBank/DDBJ whole genome shotgun (WGS) entry which is preliminary data.</text>
</comment>
<evidence type="ECO:0000313" key="2">
    <source>
        <dbReference type="Proteomes" id="UP000294563"/>
    </source>
</evidence>